<accession>A0AAD9ZTY6</accession>
<proteinExistence type="predicted"/>
<organism evidence="1 2">
    <name type="scientific">Dipteronia sinensis</name>
    <dbReference type="NCBI Taxonomy" id="43782"/>
    <lineage>
        <taxon>Eukaryota</taxon>
        <taxon>Viridiplantae</taxon>
        <taxon>Streptophyta</taxon>
        <taxon>Embryophyta</taxon>
        <taxon>Tracheophyta</taxon>
        <taxon>Spermatophyta</taxon>
        <taxon>Magnoliopsida</taxon>
        <taxon>eudicotyledons</taxon>
        <taxon>Gunneridae</taxon>
        <taxon>Pentapetalae</taxon>
        <taxon>rosids</taxon>
        <taxon>malvids</taxon>
        <taxon>Sapindales</taxon>
        <taxon>Sapindaceae</taxon>
        <taxon>Hippocastanoideae</taxon>
        <taxon>Acereae</taxon>
        <taxon>Dipteronia</taxon>
    </lineage>
</organism>
<comment type="caution">
    <text evidence="1">The sequence shown here is derived from an EMBL/GenBank/DDBJ whole genome shotgun (WGS) entry which is preliminary data.</text>
</comment>
<sequence length="291" mass="32387">MGSEFSLSNSQAELRFIADSSWAKQVEADDLDSVGLARGTMMTKCRLECLCSRSPARGSCEDFQSMIEDCNLIGVRSQGARSSRTKVERRLNMTLVSEGCTTRWQCQSVLFSFSIDGVISVDQTVIRGHIVRFYVDLFSSVSDLIDQDLSIVYDIVPSSVSQEENSLLVAIPSTDVIHDVVFSMDALSTPVPDGLSGRFFQRCWEIMGKYVILAVQDFFHSRVVSSKILADRLAQIAARIVSPQLFGFIRDQQVEDCIALAYDCVNVLHKKCYGGNVAMKIDIRKAFDTLD</sequence>
<name>A0AAD9ZTY6_9ROSI</name>
<dbReference type="EMBL" id="JANJYJ010000008">
    <property type="protein sequence ID" value="KAK3193001.1"/>
    <property type="molecule type" value="Genomic_DNA"/>
</dbReference>
<dbReference type="AlphaFoldDB" id="A0AAD9ZTY6"/>
<reference evidence="1" key="1">
    <citation type="journal article" date="2023" name="Plant J.">
        <title>Genome sequences and population genomics provide insights into the demographic history, inbreeding, and mutation load of two 'living fossil' tree species of Dipteronia.</title>
        <authorList>
            <person name="Feng Y."/>
            <person name="Comes H.P."/>
            <person name="Chen J."/>
            <person name="Zhu S."/>
            <person name="Lu R."/>
            <person name="Zhang X."/>
            <person name="Li P."/>
            <person name="Qiu J."/>
            <person name="Olsen K.M."/>
            <person name="Qiu Y."/>
        </authorList>
    </citation>
    <scope>NUCLEOTIDE SEQUENCE</scope>
    <source>
        <strain evidence="1">NBL</strain>
    </source>
</reference>
<evidence type="ECO:0008006" key="3">
    <source>
        <dbReference type="Google" id="ProtNLM"/>
    </source>
</evidence>
<evidence type="ECO:0000313" key="2">
    <source>
        <dbReference type="Proteomes" id="UP001281410"/>
    </source>
</evidence>
<keyword evidence="2" id="KW-1185">Reference proteome</keyword>
<dbReference type="Proteomes" id="UP001281410">
    <property type="component" value="Unassembled WGS sequence"/>
</dbReference>
<evidence type="ECO:0000313" key="1">
    <source>
        <dbReference type="EMBL" id="KAK3193001.1"/>
    </source>
</evidence>
<gene>
    <name evidence="1" type="ORF">Dsin_024311</name>
</gene>
<protein>
    <recommendedName>
        <fullName evidence="3">Reverse transcriptase domain-containing protein</fullName>
    </recommendedName>
</protein>